<evidence type="ECO:0000313" key="2">
    <source>
        <dbReference type="EMBL" id="GAK64753.1"/>
    </source>
</evidence>
<dbReference type="Proteomes" id="UP000053758">
    <property type="component" value="Unassembled WGS sequence"/>
</dbReference>
<dbReference type="RefSeq" id="XP_014657096.1">
    <property type="nucleotide sequence ID" value="XM_014801610.1"/>
</dbReference>
<dbReference type="AlphaFoldDB" id="A0A081CDK7"/>
<sequence length="426" mass="47017">MIFVLVLSILIIGTVVAPHPNQGISGLPMNQDVYNTAYFHRLSQVHAYVGTPSITAPLSPPWPEHEQTWQMQRYVNLLHQHDAYIDPEAGRHLDRLRKNAIWLYNHRDSSRISAHQRSFVAAMEEAGEQARQDLQAALHPVNVRAQHVEPLRSLANKLTTTLNAIEGDLLNHLASGLSVDEWTRLNYAHLLLKTERDMLILAADSNRNATGPRDWLDPQHPPAPSASIQKHLSDRMNLIVAFFLLLVAGAMGQMSANLQMYSSALAPVQAYVASPHVIAPVSPPWPLNNPTAAMQRYLGALSNLDGYISPDAGAHLQSVRNNVRTVVEHANSPNARAYQQAGNTAKWEMQTALHPDNVRAQHKTALSALSTKITNVLNAVEADTTSLTSQLSQAESERFLLAHELLKAEKQLLNAASRLATSTPHL</sequence>
<accession>A0A081CDK7</accession>
<reference evidence="2" key="1">
    <citation type="submission" date="2014-07" db="EMBL/GenBank/DDBJ databases">
        <title>Draft genome sequence of the yeast Pseudozyma antarctica JCM 10317 known as a producer of lipase B which used in a wide range of industrial applications.</title>
        <authorList>
            <person name="Morita T."/>
            <person name="Saika A."/>
            <person name="Koike H."/>
        </authorList>
    </citation>
    <scope>NUCLEOTIDE SEQUENCE</scope>
    <source>
        <strain evidence="2">JCM 10317</strain>
    </source>
</reference>
<name>A0A081CDK7_PSEA2</name>
<feature type="signal peptide" evidence="1">
    <location>
        <begin position="1"/>
        <end position="17"/>
    </location>
</feature>
<feature type="chain" id="PRO_5001755794" evidence="1">
    <location>
        <begin position="18"/>
        <end position="426"/>
    </location>
</feature>
<protein>
    <submittedName>
        <fullName evidence="2">Uncharacterized protein</fullName>
    </submittedName>
</protein>
<evidence type="ECO:0000313" key="3">
    <source>
        <dbReference type="Proteomes" id="UP000053758"/>
    </source>
</evidence>
<keyword evidence="3" id="KW-1185">Reference proteome</keyword>
<keyword evidence="1" id="KW-0732">Signal</keyword>
<organism evidence="2">
    <name type="scientific">Pseudozyma antarctica</name>
    <name type="common">Yeast</name>
    <name type="synonym">Candida antarctica</name>
    <dbReference type="NCBI Taxonomy" id="84753"/>
    <lineage>
        <taxon>Eukaryota</taxon>
        <taxon>Fungi</taxon>
        <taxon>Dikarya</taxon>
        <taxon>Basidiomycota</taxon>
        <taxon>Ustilaginomycotina</taxon>
        <taxon>Ustilaginomycetes</taxon>
        <taxon>Ustilaginales</taxon>
        <taxon>Ustilaginaceae</taxon>
        <taxon>Moesziomyces</taxon>
    </lineage>
</organism>
<evidence type="ECO:0000256" key="1">
    <source>
        <dbReference type="SAM" id="SignalP"/>
    </source>
</evidence>
<gene>
    <name evidence="2" type="ORF">PAN0_006d2968</name>
</gene>
<dbReference type="HOGENOM" id="CLU_644041_0_0_1"/>
<dbReference type="GeneID" id="26303843"/>
<proteinExistence type="predicted"/>
<dbReference type="EMBL" id="DF830073">
    <property type="protein sequence ID" value="GAK64753.1"/>
    <property type="molecule type" value="Genomic_DNA"/>
</dbReference>